<comment type="caution">
    <text evidence="6">The sequence shown here is derived from an EMBL/GenBank/DDBJ whole genome shotgun (WGS) entry which is preliminary data.</text>
</comment>
<gene>
    <name evidence="5" type="primary">EIF6</name>
    <name evidence="6" type="ORF">M0811_13399</name>
</gene>
<organism evidence="6 7">
    <name type="scientific">Anaeramoeba ignava</name>
    <name type="common">Anaerobic marine amoeba</name>
    <dbReference type="NCBI Taxonomy" id="1746090"/>
    <lineage>
        <taxon>Eukaryota</taxon>
        <taxon>Metamonada</taxon>
        <taxon>Anaeramoebidae</taxon>
        <taxon>Anaeramoeba</taxon>
    </lineage>
</organism>
<dbReference type="Proteomes" id="UP001149090">
    <property type="component" value="Unassembled WGS sequence"/>
</dbReference>
<keyword evidence="1 5" id="KW-0963">Cytoplasm</keyword>
<dbReference type="EMBL" id="JAPDFW010000138">
    <property type="protein sequence ID" value="KAJ5066630.1"/>
    <property type="molecule type" value="Genomic_DNA"/>
</dbReference>
<dbReference type="AlphaFoldDB" id="A0A9Q0L747"/>
<dbReference type="GO" id="GO:0003743">
    <property type="term" value="F:translation initiation factor activity"/>
    <property type="evidence" value="ECO:0007669"/>
    <property type="project" value="UniProtKB-UniRule"/>
</dbReference>
<comment type="subcellular location">
    <subcellularLocation>
        <location evidence="5">Cytoplasm</location>
    </subcellularLocation>
    <subcellularLocation>
        <location evidence="5">Nucleus</location>
        <location evidence="5">Nucleolus</location>
    </subcellularLocation>
    <text evidence="5">Shuttles between cytoplasm and nucleus/nucleolus.</text>
</comment>
<evidence type="ECO:0000256" key="1">
    <source>
        <dbReference type="ARBA" id="ARBA00022490"/>
    </source>
</evidence>
<dbReference type="Pfam" id="PF01912">
    <property type="entry name" value="eIF-6"/>
    <property type="match status" value="1"/>
</dbReference>
<dbReference type="OrthoDB" id="4155914at2759"/>
<evidence type="ECO:0000256" key="4">
    <source>
        <dbReference type="ARBA" id="ARBA00023242"/>
    </source>
</evidence>
<dbReference type="SMART" id="SM00654">
    <property type="entry name" value="eIF6"/>
    <property type="match status" value="1"/>
</dbReference>
<protein>
    <recommendedName>
        <fullName evidence="5">Eukaryotic translation initiation factor 6</fullName>
        <shortName evidence="5">eIF-6</shortName>
    </recommendedName>
</protein>
<dbReference type="PIRSF" id="PIRSF006413">
    <property type="entry name" value="IF-6"/>
    <property type="match status" value="1"/>
</dbReference>
<keyword evidence="2 5" id="KW-0396">Initiation factor</keyword>
<comment type="function">
    <text evidence="5">Binds to the 60S ribosomal subunit and prevents its association with the 40S ribosomal subunit to form the 80S initiation complex in the cytoplasm. May also be involved in ribosome biogenesis.</text>
</comment>
<keyword evidence="7" id="KW-1185">Reference proteome</keyword>
<comment type="similarity">
    <text evidence="5">Belongs to the eIF-6 family.</text>
</comment>
<dbReference type="OMA" id="WCAFCGM"/>
<reference evidence="6" key="1">
    <citation type="submission" date="2022-10" db="EMBL/GenBank/DDBJ databases">
        <title>Novel sulphate-reducing endosymbionts in the free-living metamonad Anaeramoeba.</title>
        <authorList>
            <person name="Jerlstrom-Hultqvist J."/>
            <person name="Cepicka I."/>
            <person name="Gallot-Lavallee L."/>
            <person name="Salas-Leiva D."/>
            <person name="Curtis B.A."/>
            <person name="Zahonova K."/>
            <person name="Pipaliya S."/>
            <person name="Dacks J."/>
            <person name="Roger A.J."/>
        </authorList>
    </citation>
    <scope>NUCLEOTIDE SEQUENCE</scope>
    <source>
        <strain evidence="6">BMAN</strain>
    </source>
</reference>
<dbReference type="Gene3D" id="3.75.10.10">
    <property type="entry name" value="L-arginine/glycine Amidinotransferase, Chain A"/>
    <property type="match status" value="1"/>
</dbReference>
<dbReference type="FunFam" id="3.75.10.10:FF:000001">
    <property type="entry name" value="Eukaryotic translation initiation factor 6"/>
    <property type="match status" value="1"/>
</dbReference>
<keyword evidence="3 5" id="KW-0648">Protein biosynthesis</keyword>
<dbReference type="NCBIfam" id="TIGR00323">
    <property type="entry name" value="eIF-6"/>
    <property type="match status" value="1"/>
</dbReference>
<evidence type="ECO:0000313" key="7">
    <source>
        <dbReference type="Proteomes" id="UP001149090"/>
    </source>
</evidence>
<evidence type="ECO:0000256" key="5">
    <source>
        <dbReference type="HAMAP-Rule" id="MF_03132"/>
    </source>
</evidence>
<dbReference type="GO" id="GO:0042273">
    <property type="term" value="P:ribosomal large subunit biogenesis"/>
    <property type="evidence" value="ECO:0007669"/>
    <property type="project" value="UniProtKB-UniRule"/>
</dbReference>
<dbReference type="InterPro" id="IPR002769">
    <property type="entry name" value="eIF6"/>
</dbReference>
<accession>A0A9Q0L747</accession>
<evidence type="ECO:0000256" key="2">
    <source>
        <dbReference type="ARBA" id="ARBA00022540"/>
    </source>
</evidence>
<dbReference type="CDD" id="cd00527">
    <property type="entry name" value="IF6"/>
    <property type="match status" value="1"/>
</dbReference>
<evidence type="ECO:0000256" key="3">
    <source>
        <dbReference type="ARBA" id="ARBA00022917"/>
    </source>
</evidence>
<dbReference type="HAMAP" id="MF_00032">
    <property type="entry name" value="eIF_6"/>
    <property type="match status" value="1"/>
</dbReference>
<name>A0A9Q0L747_ANAIG</name>
<dbReference type="GO" id="GO:0043023">
    <property type="term" value="F:ribosomal large subunit binding"/>
    <property type="evidence" value="ECO:0007669"/>
    <property type="project" value="UniProtKB-UniRule"/>
</dbReference>
<keyword evidence="4 5" id="KW-0539">Nucleus</keyword>
<dbReference type="GO" id="GO:0005737">
    <property type="term" value="C:cytoplasm"/>
    <property type="evidence" value="ECO:0007669"/>
    <property type="project" value="UniProtKB-SubCell"/>
</dbReference>
<keyword evidence="5" id="KW-0690">Ribosome biogenesis</keyword>
<dbReference type="PANTHER" id="PTHR10784">
    <property type="entry name" value="TRANSLATION INITIATION FACTOR 6"/>
    <property type="match status" value="1"/>
</dbReference>
<dbReference type="GO" id="GO:0005730">
    <property type="term" value="C:nucleolus"/>
    <property type="evidence" value="ECO:0007669"/>
    <property type="project" value="UniProtKB-SubCell"/>
</dbReference>
<comment type="subunit">
    <text evidence="5">Monomer. Associates with the 60S ribosomal subunit.</text>
</comment>
<sequence>MAFRAQFQHSSDIGVFARLTNSYCLVGLGGTENFYSVFESELSDHIPVIHATIAGTKIIGRMSTGNKNGLLLPSTTTDQELQLIRNSLPDSIAVKRIEERLTAFGNCISCNDYVALIHPELDKETEEIIADTLQVEVFRQTISGEALVGTYCVFTNQGGMVHPKTHIEEQDELSSLLQVPLVSGTVNKGSDVISAGLVVNDWIAFCGLDTTSTEISTIENIFKLDDSKHPSKLVDNLRDSIVDQMV</sequence>
<proteinExistence type="inferred from homology"/>
<dbReference type="SUPFAM" id="SSF55909">
    <property type="entry name" value="Pentein"/>
    <property type="match status" value="1"/>
</dbReference>
<evidence type="ECO:0000313" key="6">
    <source>
        <dbReference type="EMBL" id="KAJ5066630.1"/>
    </source>
</evidence>
<dbReference type="GO" id="GO:0042256">
    <property type="term" value="P:cytosolic ribosome assembly"/>
    <property type="evidence" value="ECO:0007669"/>
    <property type="project" value="UniProtKB-UniRule"/>
</dbReference>